<accession>A0A835YAJ7</accession>
<evidence type="ECO:0000256" key="3">
    <source>
        <dbReference type="ARBA" id="ARBA00022723"/>
    </source>
</evidence>
<dbReference type="GO" id="GO:0005829">
    <property type="term" value="C:cytosol"/>
    <property type="evidence" value="ECO:0007669"/>
    <property type="project" value="TreeGrafter"/>
</dbReference>
<feature type="binding site" evidence="5">
    <location>
        <position position="250"/>
    </location>
    <ligand>
        <name>a divalent metal cation</name>
        <dbReference type="ChEBI" id="CHEBI:60240"/>
        <label>1</label>
    </ligand>
</feature>
<keyword evidence="8" id="KW-1185">Reference proteome</keyword>
<dbReference type="PANTHER" id="PTHR10060:SF15">
    <property type="entry name" value="DEOXYRIBONUCLEASE TATDN1"/>
    <property type="match status" value="1"/>
</dbReference>
<dbReference type="Gene3D" id="3.20.20.140">
    <property type="entry name" value="Metal-dependent hydrolases"/>
    <property type="match status" value="1"/>
</dbReference>
<evidence type="ECO:0000256" key="2">
    <source>
        <dbReference type="ARBA" id="ARBA00022722"/>
    </source>
</evidence>
<dbReference type="Pfam" id="PF01026">
    <property type="entry name" value="TatD_DNase"/>
    <property type="match status" value="1"/>
</dbReference>
<sequence length="309" mass="32929">MTETSKPPGSPKATGTQERTRPSQGQLVAAQAFPSPVPLVDIGVNLVDHSFQKDLPDVLRRSAAANVRGLVVTGTCVRTSAAAQALCEGPVAAASGCHLSFTAGVHPHNAKGCGPTTLDELRRLAAHPRCVAIGECGLDFNRNFSPPTVQEVWFERQVELAKELRLPLFMHCRDAGERFVEILSRHMPLPAPAVVHCFTGSRAELDLFLSLGLYIGITGWICDDRPDRGGADLAALLPYIPRDRLMIETDAPYLVPRSIKPSKARPGRNEPALLPHVLQAAAAALGTTPEELGASTTAVACKVFGLSLG</sequence>
<dbReference type="AlphaFoldDB" id="A0A835YAJ7"/>
<organism evidence="7 8">
    <name type="scientific">Edaphochlamys debaryana</name>
    <dbReference type="NCBI Taxonomy" id="47281"/>
    <lineage>
        <taxon>Eukaryota</taxon>
        <taxon>Viridiplantae</taxon>
        <taxon>Chlorophyta</taxon>
        <taxon>core chlorophytes</taxon>
        <taxon>Chlorophyceae</taxon>
        <taxon>CS clade</taxon>
        <taxon>Chlamydomonadales</taxon>
        <taxon>Chlamydomonadales incertae sedis</taxon>
        <taxon>Edaphochlamys</taxon>
    </lineage>
</organism>
<dbReference type="InterPro" id="IPR001130">
    <property type="entry name" value="TatD-like"/>
</dbReference>
<dbReference type="GO" id="GO:0008310">
    <property type="term" value="F:single-stranded DNA 3'-5' DNA exonuclease activity"/>
    <property type="evidence" value="ECO:0007669"/>
    <property type="project" value="TreeGrafter"/>
</dbReference>
<dbReference type="EMBL" id="JAEHOE010000007">
    <property type="protein sequence ID" value="KAG2499367.1"/>
    <property type="molecule type" value="Genomic_DNA"/>
</dbReference>
<keyword evidence="4" id="KW-0378">Hydrolase</keyword>
<protein>
    <submittedName>
        <fullName evidence="7">Uncharacterized protein</fullName>
    </submittedName>
</protein>
<feature type="binding site" evidence="5">
    <location>
        <position position="135"/>
    </location>
    <ligand>
        <name>a divalent metal cation</name>
        <dbReference type="ChEBI" id="CHEBI:60240"/>
        <label>1</label>
    </ligand>
</feature>
<evidence type="ECO:0000256" key="1">
    <source>
        <dbReference type="ARBA" id="ARBA00009275"/>
    </source>
</evidence>
<evidence type="ECO:0000256" key="5">
    <source>
        <dbReference type="PIRSR" id="PIRSR005902-1"/>
    </source>
</evidence>
<reference evidence="7" key="1">
    <citation type="journal article" date="2020" name="bioRxiv">
        <title>Comparative genomics of Chlamydomonas.</title>
        <authorList>
            <person name="Craig R.J."/>
            <person name="Hasan A.R."/>
            <person name="Ness R.W."/>
            <person name="Keightley P.D."/>
        </authorList>
    </citation>
    <scope>NUCLEOTIDE SEQUENCE</scope>
    <source>
        <strain evidence="7">CCAP 11/70</strain>
    </source>
</reference>
<dbReference type="InterPro" id="IPR032466">
    <property type="entry name" value="Metal_Hydrolase"/>
</dbReference>
<evidence type="ECO:0000313" key="7">
    <source>
        <dbReference type="EMBL" id="KAG2499367.1"/>
    </source>
</evidence>
<dbReference type="FunFam" id="3.20.20.140:FF:000005">
    <property type="entry name" value="TatD family hydrolase"/>
    <property type="match status" value="1"/>
</dbReference>
<evidence type="ECO:0000256" key="4">
    <source>
        <dbReference type="ARBA" id="ARBA00022801"/>
    </source>
</evidence>
<dbReference type="OrthoDB" id="6079689at2759"/>
<evidence type="ECO:0000313" key="8">
    <source>
        <dbReference type="Proteomes" id="UP000612055"/>
    </source>
</evidence>
<dbReference type="InterPro" id="IPR018228">
    <property type="entry name" value="DNase_TatD-rel_CS"/>
</dbReference>
<dbReference type="PANTHER" id="PTHR10060">
    <property type="entry name" value="TATD FAMILY DEOXYRIBONUCLEASE"/>
    <property type="match status" value="1"/>
</dbReference>
<dbReference type="CDD" id="cd01310">
    <property type="entry name" value="TatD_DNAse"/>
    <property type="match status" value="1"/>
</dbReference>
<proteinExistence type="inferred from homology"/>
<keyword evidence="3 5" id="KW-0479">Metal-binding</keyword>
<name>A0A835YAJ7_9CHLO</name>
<dbReference type="Proteomes" id="UP000612055">
    <property type="component" value="Unassembled WGS sequence"/>
</dbReference>
<keyword evidence="2" id="KW-0540">Nuclease</keyword>
<feature type="region of interest" description="Disordered" evidence="6">
    <location>
        <begin position="1"/>
        <end position="25"/>
    </location>
</feature>
<comment type="similarity">
    <text evidence="1">Belongs to the metallo-dependent hydrolases superfamily. TatD-type hydrolase family.</text>
</comment>
<dbReference type="PIRSF" id="PIRSF005902">
    <property type="entry name" value="DNase_TatD"/>
    <property type="match status" value="1"/>
</dbReference>
<dbReference type="InterPro" id="IPR050891">
    <property type="entry name" value="TatD-type_Hydrolase"/>
</dbReference>
<evidence type="ECO:0000256" key="6">
    <source>
        <dbReference type="SAM" id="MobiDB-lite"/>
    </source>
</evidence>
<gene>
    <name evidence="7" type="ORF">HYH03_002942</name>
</gene>
<dbReference type="GO" id="GO:0046872">
    <property type="term" value="F:metal ion binding"/>
    <property type="evidence" value="ECO:0007669"/>
    <property type="project" value="UniProtKB-KW"/>
</dbReference>
<dbReference type="PROSITE" id="PS01090">
    <property type="entry name" value="TATD_2"/>
    <property type="match status" value="1"/>
</dbReference>
<dbReference type="SUPFAM" id="SSF51556">
    <property type="entry name" value="Metallo-dependent hydrolases"/>
    <property type="match status" value="1"/>
</dbReference>
<feature type="binding site" evidence="5">
    <location>
        <position position="171"/>
    </location>
    <ligand>
        <name>a divalent metal cation</name>
        <dbReference type="ChEBI" id="CHEBI:60240"/>
        <label>2</label>
    </ligand>
</feature>
<comment type="caution">
    <text evidence="7">The sequence shown here is derived from an EMBL/GenBank/DDBJ whole genome shotgun (WGS) entry which is preliminary data.</text>
</comment>
<feature type="binding site" evidence="5">
    <location>
        <position position="196"/>
    </location>
    <ligand>
        <name>a divalent metal cation</name>
        <dbReference type="ChEBI" id="CHEBI:60240"/>
        <label>2</label>
    </ligand>
</feature>
<dbReference type="PROSITE" id="PS01091">
    <property type="entry name" value="TATD_3"/>
    <property type="match status" value="1"/>
</dbReference>